<organism evidence="2 3">
    <name type="scientific">Phyllosticta paracitricarpa</name>
    <dbReference type="NCBI Taxonomy" id="2016321"/>
    <lineage>
        <taxon>Eukaryota</taxon>
        <taxon>Fungi</taxon>
        <taxon>Dikarya</taxon>
        <taxon>Ascomycota</taxon>
        <taxon>Pezizomycotina</taxon>
        <taxon>Dothideomycetes</taxon>
        <taxon>Dothideomycetes incertae sedis</taxon>
        <taxon>Botryosphaeriales</taxon>
        <taxon>Phyllostictaceae</taxon>
        <taxon>Phyllosticta</taxon>
    </lineage>
</organism>
<keyword evidence="1" id="KW-0472">Membrane</keyword>
<keyword evidence="1" id="KW-0812">Transmembrane</keyword>
<dbReference type="EMBL" id="JBBPBF010000069">
    <property type="protein sequence ID" value="KAK7605750.1"/>
    <property type="molecule type" value="Genomic_DNA"/>
</dbReference>
<evidence type="ECO:0000313" key="2">
    <source>
        <dbReference type="EMBL" id="KAK7605750.1"/>
    </source>
</evidence>
<feature type="transmembrane region" description="Helical" evidence="1">
    <location>
        <begin position="93"/>
        <end position="110"/>
    </location>
</feature>
<comment type="caution">
    <text evidence="2">The sequence shown here is derived from an EMBL/GenBank/DDBJ whole genome shotgun (WGS) entry which is preliminary data.</text>
</comment>
<protein>
    <submittedName>
        <fullName evidence="2">Uncharacterized protein</fullName>
    </submittedName>
</protein>
<accession>A0ABR1MS69</accession>
<keyword evidence="3" id="KW-1185">Reference proteome</keyword>
<reference evidence="2 3" key="1">
    <citation type="submission" date="2024-04" db="EMBL/GenBank/DDBJ databases">
        <title>Phyllosticta paracitricarpa is synonymous to the EU quarantine fungus P. citricarpa based on phylogenomic analyses.</title>
        <authorList>
            <consortium name="Lawrence Berkeley National Laboratory"/>
            <person name="Van ingen-buijs V.A."/>
            <person name="Van westerhoven A.C."/>
            <person name="Haridas S."/>
            <person name="Skiadas P."/>
            <person name="Martin F."/>
            <person name="Groenewald J.Z."/>
            <person name="Crous P.W."/>
            <person name="Seidl M.F."/>
        </authorList>
    </citation>
    <scope>NUCLEOTIDE SEQUENCE [LARGE SCALE GENOMIC DNA]</scope>
    <source>
        <strain evidence="2 3">CBS 141358</strain>
    </source>
</reference>
<gene>
    <name evidence="2" type="ORF">JOL62DRAFT_560758</name>
</gene>
<name>A0ABR1MS69_9PEZI</name>
<keyword evidence="1" id="KW-1133">Transmembrane helix</keyword>
<dbReference type="Proteomes" id="UP001367316">
    <property type="component" value="Unassembled WGS sequence"/>
</dbReference>
<sequence length="268" mass="31017">MFNTGLAAWKMPSGAPLAFTTATDLAFSGRCVAPDCISGRRNEAIIRHCYIKVNNLSISIFTKPLKTPSNRDSFFTKENFKTTIALLPINNKILSLILYLVISYLAFYLNKYYLFLSIGKNLEVGKKGNRRPKVKSIISLYTNKEKVRRKRRLGIYIGILKLPIYIRTKDLEIITIIYILVLRKKKVDNKISRINKINITITRIYKLNIEVYSISIVIKNKAYYIERGIEAYIILLVRDYLNTYSYKGYYSFSVAKSNTYIKGRIDKI</sequence>
<evidence type="ECO:0000256" key="1">
    <source>
        <dbReference type="SAM" id="Phobius"/>
    </source>
</evidence>
<proteinExistence type="predicted"/>
<evidence type="ECO:0000313" key="3">
    <source>
        <dbReference type="Proteomes" id="UP001367316"/>
    </source>
</evidence>